<accession>A0ABW0VJL3</accession>
<organism evidence="2 3">
    <name type="scientific">Kitasatospora cinereorecta</name>
    <dbReference type="NCBI Taxonomy" id="285560"/>
    <lineage>
        <taxon>Bacteria</taxon>
        <taxon>Bacillati</taxon>
        <taxon>Actinomycetota</taxon>
        <taxon>Actinomycetes</taxon>
        <taxon>Kitasatosporales</taxon>
        <taxon>Streptomycetaceae</taxon>
        <taxon>Kitasatospora</taxon>
    </lineage>
</organism>
<evidence type="ECO:0000313" key="3">
    <source>
        <dbReference type="Proteomes" id="UP001596066"/>
    </source>
</evidence>
<sequence>MPIAHYGVLAARAVGRRREGAGDTPHYQIHLRDQGGTEFRAAVNVQSQQAPSDLLYLVDDDFHHPVTALLPATALGWTPLPPRPGTAALDLVRDKLLDPAALRTLPPDRPGPDNDLADLLDQRVQQAIAEPDAVVYVFGQRWPTEPTTPDKVFGFTPGNGVHDVHMNQGNSGRFRSDDGVHQDGALLIHRPAEARWTAVFLAFQSQSWHTDDRTGHALDTPLPHPRGHHAGHPHGSATP</sequence>
<keyword evidence="3" id="KW-1185">Reference proteome</keyword>
<name>A0ABW0VJL3_9ACTN</name>
<dbReference type="Proteomes" id="UP001596066">
    <property type="component" value="Unassembled WGS sequence"/>
</dbReference>
<dbReference type="Pfam" id="PF10042">
    <property type="entry name" value="DUF2278"/>
    <property type="match status" value="1"/>
</dbReference>
<feature type="region of interest" description="Disordered" evidence="1">
    <location>
        <begin position="212"/>
        <end position="239"/>
    </location>
</feature>
<evidence type="ECO:0000313" key="2">
    <source>
        <dbReference type="EMBL" id="MFC5644726.1"/>
    </source>
</evidence>
<protein>
    <submittedName>
        <fullName evidence="2">YukJ family protein</fullName>
    </submittedName>
</protein>
<dbReference type="InterPro" id="IPR019268">
    <property type="entry name" value="DUF2278"/>
</dbReference>
<gene>
    <name evidence="2" type="ORF">ACFPZF_25635</name>
</gene>
<proteinExistence type="predicted"/>
<dbReference type="RefSeq" id="WP_346145336.1">
    <property type="nucleotide sequence ID" value="NZ_BAAAUA010000021.1"/>
</dbReference>
<reference evidence="3" key="1">
    <citation type="journal article" date="2019" name="Int. J. Syst. Evol. Microbiol.">
        <title>The Global Catalogue of Microorganisms (GCM) 10K type strain sequencing project: providing services to taxonomists for standard genome sequencing and annotation.</title>
        <authorList>
            <consortium name="The Broad Institute Genomics Platform"/>
            <consortium name="The Broad Institute Genome Sequencing Center for Infectious Disease"/>
            <person name="Wu L."/>
            <person name="Ma J."/>
        </authorList>
    </citation>
    <scope>NUCLEOTIDE SEQUENCE [LARGE SCALE GENOMIC DNA]</scope>
    <source>
        <strain evidence="3">CGMCC 4.1622</strain>
    </source>
</reference>
<evidence type="ECO:0000256" key="1">
    <source>
        <dbReference type="SAM" id="MobiDB-lite"/>
    </source>
</evidence>
<dbReference type="EMBL" id="JBHSOC010000053">
    <property type="protein sequence ID" value="MFC5644726.1"/>
    <property type="molecule type" value="Genomic_DNA"/>
</dbReference>
<comment type="caution">
    <text evidence="2">The sequence shown here is derived from an EMBL/GenBank/DDBJ whole genome shotgun (WGS) entry which is preliminary data.</text>
</comment>